<evidence type="ECO:0000313" key="1">
    <source>
        <dbReference type="EMBL" id="KAJ6800060.1"/>
    </source>
</evidence>
<reference evidence="1" key="1">
    <citation type="journal article" date="2023" name="GigaByte">
        <title>Genome assembly of the bearded iris, Iris pallida Lam.</title>
        <authorList>
            <person name="Bruccoleri R.E."/>
            <person name="Oakeley E.J."/>
            <person name="Faust A.M.E."/>
            <person name="Altorfer M."/>
            <person name="Dessus-Babus S."/>
            <person name="Burckhardt D."/>
            <person name="Oertli M."/>
            <person name="Naumann U."/>
            <person name="Petersen F."/>
            <person name="Wong J."/>
        </authorList>
    </citation>
    <scope>NUCLEOTIDE SEQUENCE</scope>
    <source>
        <strain evidence="1">GSM-AAB239-AS_SAM_17_03QT</strain>
    </source>
</reference>
<proteinExistence type="predicted"/>
<evidence type="ECO:0000313" key="2">
    <source>
        <dbReference type="Proteomes" id="UP001140949"/>
    </source>
</evidence>
<comment type="caution">
    <text evidence="1">The sequence shown here is derived from an EMBL/GenBank/DDBJ whole genome shotgun (WGS) entry which is preliminary data.</text>
</comment>
<protein>
    <submittedName>
        <fullName evidence="1">Uncharacterized protein</fullName>
    </submittedName>
</protein>
<dbReference type="AlphaFoldDB" id="A0AAX6E7X1"/>
<gene>
    <name evidence="1" type="ORF">M6B38_203815</name>
</gene>
<sequence length="34" mass="4173">MPPIERSISNRRTSIFRINYGIDRNLWSLNKHWT</sequence>
<dbReference type="EMBL" id="JANAVB010039214">
    <property type="protein sequence ID" value="KAJ6800060.1"/>
    <property type="molecule type" value="Genomic_DNA"/>
</dbReference>
<accession>A0AAX6E7X1</accession>
<reference evidence="1" key="2">
    <citation type="submission" date="2023-04" db="EMBL/GenBank/DDBJ databases">
        <authorList>
            <person name="Bruccoleri R.E."/>
            <person name="Oakeley E.J."/>
            <person name="Faust A.-M."/>
            <person name="Dessus-Babus S."/>
            <person name="Altorfer M."/>
            <person name="Burckhardt D."/>
            <person name="Oertli M."/>
            <person name="Naumann U."/>
            <person name="Petersen F."/>
            <person name="Wong J."/>
        </authorList>
    </citation>
    <scope>NUCLEOTIDE SEQUENCE</scope>
    <source>
        <strain evidence="1">GSM-AAB239-AS_SAM_17_03QT</strain>
        <tissue evidence="1">Leaf</tissue>
    </source>
</reference>
<dbReference type="Proteomes" id="UP001140949">
    <property type="component" value="Unassembled WGS sequence"/>
</dbReference>
<keyword evidence="2" id="KW-1185">Reference proteome</keyword>
<organism evidence="1 2">
    <name type="scientific">Iris pallida</name>
    <name type="common">Sweet iris</name>
    <dbReference type="NCBI Taxonomy" id="29817"/>
    <lineage>
        <taxon>Eukaryota</taxon>
        <taxon>Viridiplantae</taxon>
        <taxon>Streptophyta</taxon>
        <taxon>Embryophyta</taxon>
        <taxon>Tracheophyta</taxon>
        <taxon>Spermatophyta</taxon>
        <taxon>Magnoliopsida</taxon>
        <taxon>Liliopsida</taxon>
        <taxon>Asparagales</taxon>
        <taxon>Iridaceae</taxon>
        <taxon>Iridoideae</taxon>
        <taxon>Irideae</taxon>
        <taxon>Iris</taxon>
    </lineage>
</organism>
<name>A0AAX6E7X1_IRIPA</name>